<reference evidence="1 2" key="1">
    <citation type="submission" date="2019-04" db="EMBL/GenBank/DDBJ databases">
        <title>Complete genome sequencing of Piscirickettsia salmonis strain Psal-009.</title>
        <authorList>
            <person name="Schober I."/>
            <person name="Bunk B."/>
            <person name="Sproer C."/>
            <person name="Carril G.P."/>
            <person name="Riedel T."/>
            <person name="Flores-Herrera P.A."/>
            <person name="Nourdin-Galindo G."/>
            <person name="Marshall S.H."/>
            <person name="Overmann J."/>
        </authorList>
    </citation>
    <scope>NUCLEOTIDE SEQUENCE [LARGE SCALE GENOMIC DNA]</scope>
    <source>
        <strain evidence="1 2">Psal-009</strain>
    </source>
</reference>
<evidence type="ECO:0000313" key="1">
    <source>
        <dbReference type="EMBL" id="QGO06369.1"/>
    </source>
</evidence>
<keyword evidence="2" id="KW-1185">Reference proteome</keyword>
<accession>A0A9Q6PSX0</accession>
<organism evidence="1 2">
    <name type="scientific">Piscirickettsia salmonis</name>
    <dbReference type="NCBI Taxonomy" id="1238"/>
    <lineage>
        <taxon>Bacteria</taxon>
        <taxon>Pseudomonadati</taxon>
        <taxon>Pseudomonadota</taxon>
        <taxon>Gammaproteobacteria</taxon>
        <taxon>Thiotrichales</taxon>
        <taxon>Piscirickettsiaceae</taxon>
        <taxon>Piscirickettsia</taxon>
    </lineage>
</organism>
<dbReference type="EMBL" id="CP038908">
    <property type="protein sequence ID" value="QGO06369.1"/>
    <property type="molecule type" value="Genomic_DNA"/>
</dbReference>
<dbReference type="AlphaFoldDB" id="A0A9Q6PSX0"/>
<dbReference type="Proteomes" id="UP000422232">
    <property type="component" value="Chromosome"/>
</dbReference>
<name>A0A9Q6PSX0_PISSA</name>
<sequence length="63" mass="7484">MVEAEIGWSIFPKHLIDQNLREVSFIKKRFYADLACIYHKKRELSKPAKKMLHCINQIIQKSP</sequence>
<gene>
    <name evidence="1" type="ORF">Psal009_02280</name>
</gene>
<evidence type="ECO:0000313" key="2">
    <source>
        <dbReference type="Proteomes" id="UP000422232"/>
    </source>
</evidence>
<proteinExistence type="predicted"/>
<protein>
    <submittedName>
        <fullName evidence="1">Uncharacterized protein</fullName>
    </submittedName>
</protein>